<dbReference type="PANTHER" id="PTHR11208:SF147">
    <property type="entry name" value="RNA-BINDING PROTEIN ASD-2"/>
    <property type="match status" value="1"/>
</dbReference>
<evidence type="ECO:0000313" key="4">
    <source>
        <dbReference type="Proteomes" id="UP000887581"/>
    </source>
</evidence>
<dbReference type="SUPFAM" id="SSF54791">
    <property type="entry name" value="Eukaryotic type KH-domain (KH-domain type I)"/>
    <property type="match status" value="1"/>
</dbReference>
<keyword evidence="1" id="KW-0694">RNA-binding</keyword>
<proteinExistence type="predicted"/>
<keyword evidence="4" id="KW-1185">Reference proteome</keyword>
<accession>A0A915PMQ5</accession>
<dbReference type="GO" id="GO:0003729">
    <property type="term" value="F:mRNA binding"/>
    <property type="evidence" value="ECO:0007669"/>
    <property type="project" value="TreeGrafter"/>
</dbReference>
<evidence type="ECO:0000256" key="1">
    <source>
        <dbReference type="ARBA" id="ARBA00022884"/>
    </source>
</evidence>
<dbReference type="GO" id="GO:0048024">
    <property type="term" value="P:regulation of mRNA splicing, via spliceosome"/>
    <property type="evidence" value="ECO:0007669"/>
    <property type="project" value="TreeGrafter"/>
</dbReference>
<evidence type="ECO:0000256" key="2">
    <source>
        <dbReference type="SAM" id="MobiDB-lite"/>
    </source>
</evidence>
<dbReference type="InterPro" id="IPR036612">
    <property type="entry name" value="KH_dom_type_1_sf"/>
</dbReference>
<feature type="region of interest" description="Disordered" evidence="2">
    <location>
        <begin position="19"/>
        <end position="61"/>
    </location>
</feature>
<name>A0A915PMQ5_9BILA</name>
<evidence type="ECO:0000259" key="3">
    <source>
        <dbReference type="SMART" id="SM00322"/>
    </source>
</evidence>
<sequence length="264" mass="30169">MKQKKSSVKIVTLEPREVLYSEEVPEMEGTEESGDTGQSVDWDSADGPSLPPSIHDLAPELSIHDDPYDSARYLDELVKDMRTMDAIQINHPDKLRHAYALLTNEIDRVWNLIYTRTLRDEQMQSIHHVHETVEGSLITIQEKIMIPQRPDCKFIGRILGPRGISVKQLEAQTDCRILIRGKGSVKDARREARLRNRIGWEHLSEPLHVLITATDVSHDRCAQKLANGVHSIRTLLSSNDDEHKRRQLVQLAIINGTYRPTRPQ</sequence>
<organism evidence="4 5">
    <name type="scientific">Setaria digitata</name>
    <dbReference type="NCBI Taxonomy" id="48799"/>
    <lineage>
        <taxon>Eukaryota</taxon>
        <taxon>Metazoa</taxon>
        <taxon>Ecdysozoa</taxon>
        <taxon>Nematoda</taxon>
        <taxon>Chromadorea</taxon>
        <taxon>Rhabditida</taxon>
        <taxon>Spirurina</taxon>
        <taxon>Spiruromorpha</taxon>
        <taxon>Filarioidea</taxon>
        <taxon>Setariidae</taxon>
        <taxon>Setaria</taxon>
    </lineage>
</organism>
<dbReference type="Pfam" id="PF22675">
    <property type="entry name" value="KH-I_KHDC4-BBP"/>
    <property type="match status" value="1"/>
</dbReference>
<dbReference type="InterPro" id="IPR055256">
    <property type="entry name" value="KH_1_KHDC4/BBP-like"/>
</dbReference>
<dbReference type="InterPro" id="IPR004087">
    <property type="entry name" value="KH_dom"/>
</dbReference>
<protein>
    <submittedName>
        <fullName evidence="5">K Homology domain-containing protein</fullName>
    </submittedName>
</protein>
<feature type="domain" description="K Homology" evidence="3">
    <location>
        <begin position="138"/>
        <end position="230"/>
    </location>
</feature>
<evidence type="ECO:0000313" key="5">
    <source>
        <dbReference type="WBParaSite" id="sdigi.contig188.g5863.t1"/>
    </source>
</evidence>
<dbReference type="Proteomes" id="UP000887581">
    <property type="component" value="Unplaced"/>
</dbReference>
<dbReference type="PANTHER" id="PTHR11208">
    <property type="entry name" value="RNA-BINDING PROTEIN RELATED"/>
    <property type="match status" value="1"/>
</dbReference>
<feature type="compositionally biased region" description="Acidic residues" evidence="2">
    <location>
        <begin position="23"/>
        <end position="34"/>
    </location>
</feature>
<dbReference type="SMART" id="SM00322">
    <property type="entry name" value="KH"/>
    <property type="match status" value="1"/>
</dbReference>
<dbReference type="AlphaFoldDB" id="A0A915PMQ5"/>
<dbReference type="Gene3D" id="3.30.1370.10">
    <property type="entry name" value="K Homology domain, type 1"/>
    <property type="match status" value="1"/>
</dbReference>
<reference evidence="5" key="1">
    <citation type="submission" date="2022-11" db="UniProtKB">
        <authorList>
            <consortium name="WormBaseParasite"/>
        </authorList>
    </citation>
    <scope>IDENTIFICATION</scope>
</reference>
<dbReference type="InterPro" id="IPR045071">
    <property type="entry name" value="BBP-like"/>
</dbReference>
<dbReference type="WBParaSite" id="sdigi.contig188.g5863.t1">
    <property type="protein sequence ID" value="sdigi.contig188.g5863.t1"/>
    <property type="gene ID" value="sdigi.contig188.g5863"/>
</dbReference>
<dbReference type="GO" id="GO:0005634">
    <property type="term" value="C:nucleus"/>
    <property type="evidence" value="ECO:0007669"/>
    <property type="project" value="TreeGrafter"/>
</dbReference>